<proteinExistence type="predicted"/>
<evidence type="ECO:0000313" key="2">
    <source>
        <dbReference type="EMBL" id="KAK1635139.1"/>
    </source>
</evidence>
<organism evidence="2 3">
    <name type="scientific">Colletotrichum phormii</name>
    <dbReference type="NCBI Taxonomy" id="359342"/>
    <lineage>
        <taxon>Eukaryota</taxon>
        <taxon>Fungi</taxon>
        <taxon>Dikarya</taxon>
        <taxon>Ascomycota</taxon>
        <taxon>Pezizomycotina</taxon>
        <taxon>Sordariomycetes</taxon>
        <taxon>Hypocreomycetidae</taxon>
        <taxon>Glomerellales</taxon>
        <taxon>Glomerellaceae</taxon>
        <taxon>Colletotrichum</taxon>
        <taxon>Colletotrichum acutatum species complex</taxon>
    </lineage>
</organism>
<gene>
    <name evidence="2" type="ORF">BDP81DRAFT_45831</name>
</gene>
<dbReference type="AlphaFoldDB" id="A0AAJ0EDL5"/>
<dbReference type="RefSeq" id="XP_060443746.1">
    <property type="nucleotide sequence ID" value="XM_060593396.1"/>
</dbReference>
<sequence length="172" mass="19730">MPAGSAGTIRQASMSAVIPKGKSWHHHRHHRQHHHYLRSQHWQKKKKKIRRRRERNHTAVSVSKVRQPGRQTDFFVPSCLPALHTLILHRSRPSPKSRCTITPSFHARGIGILILKRECSVVVGRETRKKKKKTLLFLFVMPGLRSPSWYGGRGGNAQTVPCGLPDLLAWPW</sequence>
<dbReference type="EMBL" id="JAHMHQ010000013">
    <property type="protein sequence ID" value="KAK1635139.1"/>
    <property type="molecule type" value="Genomic_DNA"/>
</dbReference>
<protein>
    <submittedName>
        <fullName evidence="2">Uncharacterized protein</fullName>
    </submittedName>
</protein>
<reference evidence="2" key="1">
    <citation type="submission" date="2021-06" db="EMBL/GenBank/DDBJ databases">
        <title>Comparative genomics, transcriptomics and evolutionary studies reveal genomic signatures of adaptation to plant cell wall in hemibiotrophic fungi.</title>
        <authorList>
            <consortium name="DOE Joint Genome Institute"/>
            <person name="Baroncelli R."/>
            <person name="Diaz J.F."/>
            <person name="Benocci T."/>
            <person name="Peng M."/>
            <person name="Battaglia E."/>
            <person name="Haridas S."/>
            <person name="Andreopoulos W."/>
            <person name="Labutti K."/>
            <person name="Pangilinan J."/>
            <person name="Floch G.L."/>
            <person name="Makela M.R."/>
            <person name="Henrissat B."/>
            <person name="Grigoriev I.V."/>
            <person name="Crouch J.A."/>
            <person name="De Vries R.P."/>
            <person name="Sukno S.A."/>
            <person name="Thon M.R."/>
        </authorList>
    </citation>
    <scope>NUCLEOTIDE SEQUENCE</scope>
    <source>
        <strain evidence="2">CBS 102054</strain>
    </source>
</reference>
<dbReference type="GeneID" id="85478258"/>
<dbReference type="Proteomes" id="UP001243989">
    <property type="component" value="Unassembled WGS sequence"/>
</dbReference>
<feature type="region of interest" description="Disordered" evidence="1">
    <location>
        <begin position="24"/>
        <end position="65"/>
    </location>
</feature>
<evidence type="ECO:0000256" key="1">
    <source>
        <dbReference type="SAM" id="MobiDB-lite"/>
    </source>
</evidence>
<evidence type="ECO:0000313" key="3">
    <source>
        <dbReference type="Proteomes" id="UP001243989"/>
    </source>
</evidence>
<name>A0AAJ0EDL5_9PEZI</name>
<feature type="compositionally biased region" description="Basic residues" evidence="1">
    <location>
        <begin position="24"/>
        <end position="55"/>
    </location>
</feature>
<accession>A0AAJ0EDL5</accession>
<comment type="caution">
    <text evidence="2">The sequence shown here is derived from an EMBL/GenBank/DDBJ whole genome shotgun (WGS) entry which is preliminary data.</text>
</comment>
<keyword evidence="3" id="KW-1185">Reference proteome</keyword>